<accession>A0ACC1JBK3</accession>
<comment type="caution">
    <text evidence="1">The sequence shown here is derived from an EMBL/GenBank/DDBJ whole genome shotgun (WGS) entry which is preliminary data.</text>
</comment>
<organism evidence="1 2">
    <name type="scientific">Linderina macrospora</name>
    <dbReference type="NCBI Taxonomy" id="4868"/>
    <lineage>
        <taxon>Eukaryota</taxon>
        <taxon>Fungi</taxon>
        <taxon>Fungi incertae sedis</taxon>
        <taxon>Zoopagomycota</taxon>
        <taxon>Kickxellomycotina</taxon>
        <taxon>Kickxellomycetes</taxon>
        <taxon>Kickxellales</taxon>
        <taxon>Kickxellaceae</taxon>
        <taxon>Linderina</taxon>
    </lineage>
</organism>
<name>A0ACC1JBK3_9FUNG</name>
<dbReference type="Proteomes" id="UP001150603">
    <property type="component" value="Unassembled WGS sequence"/>
</dbReference>
<sequence length="66" mass="7699">MATPEAPFREVLKSLWFTKLPLYQHEPFFSPPVLTEPQLFVYGPNTLDVDSLRVLALLKFAQFKFQ</sequence>
<feature type="non-terminal residue" evidence="1">
    <location>
        <position position="66"/>
    </location>
</feature>
<evidence type="ECO:0000313" key="2">
    <source>
        <dbReference type="Proteomes" id="UP001150603"/>
    </source>
</evidence>
<reference evidence="1" key="1">
    <citation type="submission" date="2022-07" db="EMBL/GenBank/DDBJ databases">
        <title>Phylogenomic reconstructions and comparative analyses of Kickxellomycotina fungi.</title>
        <authorList>
            <person name="Reynolds N.K."/>
            <person name="Stajich J.E."/>
            <person name="Barry K."/>
            <person name="Grigoriev I.V."/>
            <person name="Crous P."/>
            <person name="Smith M.E."/>
        </authorList>
    </citation>
    <scope>NUCLEOTIDE SEQUENCE</scope>
    <source>
        <strain evidence="1">NRRL 5244</strain>
    </source>
</reference>
<dbReference type="EMBL" id="JANBPW010001298">
    <property type="protein sequence ID" value="KAJ1945153.1"/>
    <property type="molecule type" value="Genomic_DNA"/>
</dbReference>
<keyword evidence="2" id="KW-1185">Reference proteome</keyword>
<gene>
    <name evidence="1" type="ORF">FBU59_002392</name>
</gene>
<evidence type="ECO:0000313" key="1">
    <source>
        <dbReference type="EMBL" id="KAJ1945153.1"/>
    </source>
</evidence>
<proteinExistence type="predicted"/>
<protein>
    <submittedName>
        <fullName evidence="1">Uncharacterized protein</fullName>
    </submittedName>
</protein>